<sequence length="156" mass="18842">PYAVTDFGFRPGFQARRRKHDWHLHHRYTQSIQRASGNTKTKKEKEKKKKKKRRNRRRRRRREEEAEEEEEEEATATTTTSSTTTTTTTKTKTASLSLFIPVGPSRARWSACWVIVAFAHSRVHYCETKFSRYKLRAFYREACVILMRGYRRRWYY</sequence>
<evidence type="ECO:0000256" key="1">
    <source>
        <dbReference type="SAM" id="MobiDB-lite"/>
    </source>
</evidence>
<organism evidence="2 3">
    <name type="scientific">Vespula maculifrons</name>
    <name type="common">Eastern yellow jacket</name>
    <name type="synonym">Wasp</name>
    <dbReference type="NCBI Taxonomy" id="7453"/>
    <lineage>
        <taxon>Eukaryota</taxon>
        <taxon>Metazoa</taxon>
        <taxon>Ecdysozoa</taxon>
        <taxon>Arthropoda</taxon>
        <taxon>Hexapoda</taxon>
        <taxon>Insecta</taxon>
        <taxon>Pterygota</taxon>
        <taxon>Neoptera</taxon>
        <taxon>Endopterygota</taxon>
        <taxon>Hymenoptera</taxon>
        <taxon>Apocrita</taxon>
        <taxon>Aculeata</taxon>
        <taxon>Vespoidea</taxon>
        <taxon>Vespidae</taxon>
        <taxon>Vespinae</taxon>
        <taxon>Vespula</taxon>
    </lineage>
</organism>
<dbReference type="AlphaFoldDB" id="A0ABD2B093"/>
<proteinExistence type="predicted"/>
<name>A0ABD2B093_VESMC</name>
<protein>
    <submittedName>
        <fullName evidence="2">Uncharacterized protein</fullName>
    </submittedName>
</protein>
<reference evidence="2 3" key="1">
    <citation type="journal article" date="2024" name="Ann. Entomol. Soc. Am.">
        <title>Genomic analyses of the southern and eastern yellowjacket wasps (Hymenoptera: Vespidae) reveal evolutionary signatures of social life.</title>
        <authorList>
            <person name="Catto M.A."/>
            <person name="Caine P.B."/>
            <person name="Orr S.E."/>
            <person name="Hunt B.G."/>
            <person name="Goodisman M.A.D."/>
        </authorList>
    </citation>
    <scope>NUCLEOTIDE SEQUENCE [LARGE SCALE GENOMIC DNA]</scope>
    <source>
        <strain evidence="2">232</strain>
        <tissue evidence="2">Head and thorax</tissue>
    </source>
</reference>
<feature type="compositionally biased region" description="Low complexity" evidence="1">
    <location>
        <begin position="75"/>
        <end position="89"/>
    </location>
</feature>
<feature type="region of interest" description="Disordered" evidence="1">
    <location>
        <begin position="18"/>
        <end position="89"/>
    </location>
</feature>
<comment type="caution">
    <text evidence="2">The sequence shown here is derived from an EMBL/GenBank/DDBJ whole genome shotgun (WGS) entry which is preliminary data.</text>
</comment>
<feature type="non-terminal residue" evidence="2">
    <location>
        <position position="1"/>
    </location>
</feature>
<evidence type="ECO:0000313" key="2">
    <source>
        <dbReference type="EMBL" id="KAL2726293.1"/>
    </source>
</evidence>
<evidence type="ECO:0000313" key="3">
    <source>
        <dbReference type="Proteomes" id="UP001607303"/>
    </source>
</evidence>
<feature type="compositionally biased region" description="Basic residues" evidence="1">
    <location>
        <begin position="40"/>
        <end position="61"/>
    </location>
</feature>
<accession>A0ABD2B093</accession>
<dbReference type="Proteomes" id="UP001607303">
    <property type="component" value="Unassembled WGS sequence"/>
</dbReference>
<feature type="compositionally biased region" description="Acidic residues" evidence="1">
    <location>
        <begin position="65"/>
        <end position="74"/>
    </location>
</feature>
<keyword evidence="3" id="KW-1185">Reference proteome</keyword>
<gene>
    <name evidence="2" type="ORF">V1477_018107</name>
</gene>
<dbReference type="EMBL" id="JAYRBN010000109">
    <property type="protein sequence ID" value="KAL2726293.1"/>
    <property type="molecule type" value="Genomic_DNA"/>
</dbReference>
<feature type="compositionally biased region" description="Basic residues" evidence="1">
    <location>
        <begin position="18"/>
        <end position="28"/>
    </location>
</feature>